<dbReference type="PROSITE" id="PS51257">
    <property type="entry name" value="PROKAR_LIPOPROTEIN"/>
    <property type="match status" value="1"/>
</dbReference>
<reference evidence="2" key="1">
    <citation type="journal article" date="2019" name="Int. J. Syst. Evol. Microbiol.">
        <title>The Global Catalogue of Microorganisms (GCM) 10K type strain sequencing project: providing services to taxonomists for standard genome sequencing and annotation.</title>
        <authorList>
            <consortium name="The Broad Institute Genomics Platform"/>
            <consortium name="The Broad Institute Genome Sequencing Center for Infectious Disease"/>
            <person name="Wu L."/>
            <person name="Ma J."/>
        </authorList>
    </citation>
    <scope>NUCLEOTIDE SEQUENCE [LARGE SCALE GENOMIC DNA]</scope>
    <source>
        <strain evidence="2">JCM 16704</strain>
    </source>
</reference>
<accession>A0ABP7YAJ7</accession>
<proteinExistence type="predicted"/>
<evidence type="ECO:0008006" key="3">
    <source>
        <dbReference type="Google" id="ProtNLM"/>
    </source>
</evidence>
<gene>
    <name evidence="1" type="ORF">GCM10022216_05270</name>
</gene>
<dbReference type="Pfam" id="PF13036">
    <property type="entry name" value="LpoB"/>
    <property type="match status" value="1"/>
</dbReference>
<comment type="caution">
    <text evidence="1">The sequence shown here is derived from an EMBL/GenBank/DDBJ whole genome shotgun (WGS) entry which is preliminary data.</text>
</comment>
<evidence type="ECO:0000313" key="2">
    <source>
        <dbReference type="Proteomes" id="UP001500101"/>
    </source>
</evidence>
<dbReference type="EMBL" id="BAAAZI010000004">
    <property type="protein sequence ID" value="GAA4133299.1"/>
    <property type="molecule type" value="Genomic_DNA"/>
</dbReference>
<dbReference type="InterPro" id="IPR014094">
    <property type="entry name" value="LpoB"/>
</dbReference>
<dbReference type="RefSeq" id="WP_344673129.1">
    <property type="nucleotide sequence ID" value="NZ_BAAAZI010000004.1"/>
</dbReference>
<evidence type="ECO:0000313" key="1">
    <source>
        <dbReference type="EMBL" id="GAA4133299.1"/>
    </source>
</evidence>
<dbReference type="Gene3D" id="3.40.50.10610">
    <property type="entry name" value="ABC-type transport auxiliary lipoprotein component"/>
    <property type="match status" value="1"/>
</dbReference>
<sequence length="205" mass="23235">MKEYIMRGVTYTSLALLLILFSVSCKTPHVQRMAEDSVTDLSGRWNETDSRITAEEISNELAAHPWYNTFTSQNNGKKPVIIVGMVTNKSHEHIPTETFSLDIEKSMINSGRMSVVQGGSKREELRAERADQQNNASVGTMKAFGLERGADFMLQGTINSIVDQYGKEKTIYYQINLELTHLQSNDKVWIGDKKIKKYLGNKRLK</sequence>
<name>A0ABP7YAJ7_9SPHI</name>
<keyword evidence="2" id="KW-1185">Reference proteome</keyword>
<dbReference type="Proteomes" id="UP001500101">
    <property type="component" value="Unassembled WGS sequence"/>
</dbReference>
<protein>
    <recommendedName>
        <fullName evidence="3">Penicillin-binding protein activator LpoB</fullName>
    </recommendedName>
</protein>
<organism evidence="1 2">
    <name type="scientific">Sphingobacterium kyonggiense</name>
    <dbReference type="NCBI Taxonomy" id="714075"/>
    <lineage>
        <taxon>Bacteria</taxon>
        <taxon>Pseudomonadati</taxon>
        <taxon>Bacteroidota</taxon>
        <taxon>Sphingobacteriia</taxon>
        <taxon>Sphingobacteriales</taxon>
        <taxon>Sphingobacteriaceae</taxon>
        <taxon>Sphingobacterium</taxon>
    </lineage>
</organism>